<comment type="similarity">
    <text evidence="3">Belongs to the protein kinase superfamily. NEK Ser/Thr protein kinase family. NIMA subfamily.</text>
</comment>
<keyword evidence="11" id="KW-0067">ATP-binding</keyword>
<feature type="repeat" description="RCC1" evidence="13">
    <location>
        <begin position="284"/>
        <end position="336"/>
    </location>
</feature>
<comment type="subcellular location">
    <subcellularLocation>
        <location evidence="2">Cytoplasm</location>
    </subcellularLocation>
</comment>
<proteinExistence type="inferred from homology"/>
<sequence length="625" mass="68536">MATDVNFGNEDNIPLPPPEGGLETSYIFVRTLGAGAFAEANLYKKTEDNSLVVWKEINMARLGEKECRDANNEIDILFLLNHANIVTYYNHFMDGSTLLIELEYANGGTLSDKIDQQEQPFEEERCEVYDYKTDVWSLGCVLSELLTLSRTFLGTNKLQLAYEIVCGTPISIDAAYSPEIRKLVEKMLKKWGGGRMTPQKQDIFVKGRSAAQVSAGHSHFAVVTMEKELYTWANVQGGSKIVGQLGHGNTASYKTPKKVEAFEGVGIVQAECGEDFTVCLTDEGQVYTFGSNFYGCLGMETDSDEVTSPVCVETFANLPVQEIICGDNHVVALTKNGDVSFPSTHHIKHVYAGSESTFLLTQSGRVLAAGSNEHNKLGFNANIYGIKKHKPKVYDIPCKLHFALVRPLMRLNVQTIAAGNNHSAVIDICGHLHTFGCNKNGQLGSGDFKSHSGICRVSNALANHRCTFFVCRIITDITMFVFEYSAPNTDSKTIVNFSAGQEDSAFSDLSPVYQQTGSDITSSLLSGDSGKPNSPDGSLPFSSMPKASNSLHLGLPWAKTESDLPPWLEAELEDEVIPIPAGFVIQSPGIINPYANQNDSKNTKELTINQLAHKYDEKHVCQSNF</sequence>
<dbReference type="InterPro" id="IPR000719">
    <property type="entry name" value="Prot_kinase_dom"/>
</dbReference>
<dbReference type="InterPro" id="IPR000408">
    <property type="entry name" value="Reg_chr_condens"/>
</dbReference>
<dbReference type="InterPro" id="IPR011009">
    <property type="entry name" value="Kinase-like_dom_sf"/>
</dbReference>
<accession>A0ABY7FEM4</accession>
<dbReference type="Gene3D" id="2.130.10.30">
    <property type="entry name" value="Regulator of chromosome condensation 1/beta-lactamase-inhibitor protein II"/>
    <property type="match status" value="2"/>
</dbReference>
<evidence type="ECO:0000256" key="1">
    <source>
        <dbReference type="ARBA" id="ARBA00001946"/>
    </source>
</evidence>
<dbReference type="PROSITE" id="PS50011">
    <property type="entry name" value="PROTEIN_KINASE_DOM"/>
    <property type="match status" value="1"/>
</dbReference>
<keyword evidence="17" id="KW-1185">Reference proteome</keyword>
<feature type="region of interest" description="Disordered" evidence="14">
    <location>
        <begin position="521"/>
        <end position="542"/>
    </location>
</feature>
<dbReference type="Gene3D" id="3.30.200.20">
    <property type="entry name" value="Phosphorylase Kinase, domain 1"/>
    <property type="match status" value="1"/>
</dbReference>
<dbReference type="PANTHER" id="PTHR44535">
    <property type="entry name" value="PROTEIN CBG16200"/>
    <property type="match status" value="1"/>
</dbReference>
<evidence type="ECO:0000256" key="7">
    <source>
        <dbReference type="ARBA" id="ARBA00022553"/>
    </source>
</evidence>
<dbReference type="PROSITE" id="PS00626">
    <property type="entry name" value="RCC1_2"/>
    <property type="match status" value="1"/>
</dbReference>
<evidence type="ECO:0000256" key="3">
    <source>
        <dbReference type="ARBA" id="ARBA00010886"/>
    </source>
</evidence>
<feature type="repeat" description="RCC1" evidence="13">
    <location>
        <begin position="364"/>
        <end position="429"/>
    </location>
</feature>
<dbReference type="InterPro" id="IPR051997">
    <property type="entry name" value="STK_NEK"/>
</dbReference>
<keyword evidence="10" id="KW-0808">Transferase</keyword>
<evidence type="ECO:0000313" key="17">
    <source>
        <dbReference type="Proteomes" id="UP001164746"/>
    </source>
</evidence>
<dbReference type="PROSITE" id="PS50012">
    <property type="entry name" value="RCC1_3"/>
    <property type="match status" value="3"/>
</dbReference>
<gene>
    <name evidence="16" type="ORF">MAR_001865</name>
</gene>
<evidence type="ECO:0000256" key="8">
    <source>
        <dbReference type="ARBA" id="ARBA00022723"/>
    </source>
</evidence>
<feature type="domain" description="Protein kinase" evidence="15">
    <location>
        <begin position="26"/>
        <end position="425"/>
    </location>
</feature>
<comment type="cofactor">
    <cofactor evidence="1">
        <name>Mg(2+)</name>
        <dbReference type="ChEBI" id="CHEBI:18420"/>
    </cofactor>
</comment>
<evidence type="ECO:0000256" key="13">
    <source>
        <dbReference type="PROSITE-ProRule" id="PRU00235"/>
    </source>
</evidence>
<name>A0ABY7FEM4_MYAAR</name>
<keyword evidence="5" id="KW-0963">Cytoplasm</keyword>
<keyword evidence="6" id="KW-0723">Serine/threonine-protein kinase</keyword>
<keyword evidence="12" id="KW-0460">Magnesium</keyword>
<feature type="repeat" description="RCC1" evidence="13">
    <location>
        <begin position="227"/>
        <end position="283"/>
    </location>
</feature>
<dbReference type="Gene3D" id="1.10.510.10">
    <property type="entry name" value="Transferase(Phosphotransferase) domain 1"/>
    <property type="match status" value="1"/>
</dbReference>
<evidence type="ECO:0000259" key="15">
    <source>
        <dbReference type="PROSITE" id="PS50011"/>
    </source>
</evidence>
<organism evidence="16 17">
    <name type="scientific">Mya arenaria</name>
    <name type="common">Soft-shell clam</name>
    <dbReference type="NCBI Taxonomy" id="6604"/>
    <lineage>
        <taxon>Eukaryota</taxon>
        <taxon>Metazoa</taxon>
        <taxon>Spiralia</taxon>
        <taxon>Lophotrochozoa</taxon>
        <taxon>Mollusca</taxon>
        <taxon>Bivalvia</taxon>
        <taxon>Autobranchia</taxon>
        <taxon>Heteroconchia</taxon>
        <taxon>Euheterodonta</taxon>
        <taxon>Imparidentia</taxon>
        <taxon>Neoheterodontei</taxon>
        <taxon>Myida</taxon>
        <taxon>Myoidea</taxon>
        <taxon>Myidae</taxon>
        <taxon>Mya</taxon>
    </lineage>
</organism>
<evidence type="ECO:0000256" key="10">
    <source>
        <dbReference type="ARBA" id="ARBA00022777"/>
    </source>
</evidence>
<dbReference type="Pfam" id="PF00069">
    <property type="entry name" value="Pkinase"/>
    <property type="match status" value="1"/>
</dbReference>
<dbReference type="SMART" id="SM00220">
    <property type="entry name" value="S_TKc"/>
    <property type="match status" value="1"/>
</dbReference>
<dbReference type="InterPro" id="IPR009091">
    <property type="entry name" value="RCC1/BLIP-II"/>
</dbReference>
<dbReference type="PRINTS" id="PR00633">
    <property type="entry name" value="RCCNDNSATION"/>
</dbReference>
<evidence type="ECO:0000256" key="12">
    <source>
        <dbReference type="ARBA" id="ARBA00022842"/>
    </source>
</evidence>
<evidence type="ECO:0000256" key="2">
    <source>
        <dbReference type="ARBA" id="ARBA00004496"/>
    </source>
</evidence>
<keyword evidence="10" id="KW-0418">Kinase</keyword>
<evidence type="ECO:0000256" key="6">
    <source>
        <dbReference type="ARBA" id="ARBA00022527"/>
    </source>
</evidence>
<dbReference type="EMBL" id="CP111022">
    <property type="protein sequence ID" value="WAR20027.1"/>
    <property type="molecule type" value="Genomic_DNA"/>
</dbReference>
<keyword evidence="8" id="KW-0479">Metal-binding</keyword>
<evidence type="ECO:0000256" key="4">
    <source>
        <dbReference type="ARBA" id="ARBA00012513"/>
    </source>
</evidence>
<keyword evidence="7" id="KW-0597">Phosphoprotein</keyword>
<evidence type="ECO:0000256" key="11">
    <source>
        <dbReference type="ARBA" id="ARBA00022840"/>
    </source>
</evidence>
<evidence type="ECO:0000256" key="9">
    <source>
        <dbReference type="ARBA" id="ARBA00022741"/>
    </source>
</evidence>
<dbReference type="EC" id="2.7.11.1" evidence="4"/>
<dbReference type="SUPFAM" id="SSF56112">
    <property type="entry name" value="Protein kinase-like (PK-like)"/>
    <property type="match status" value="1"/>
</dbReference>
<dbReference type="PANTHER" id="PTHR44535:SF1">
    <property type="entry name" value="SERINE_THREONINE-PROTEIN KINASE NEK9"/>
    <property type="match status" value="1"/>
</dbReference>
<dbReference type="Pfam" id="PF00415">
    <property type="entry name" value="RCC1"/>
    <property type="match status" value="3"/>
</dbReference>
<reference evidence="16" key="1">
    <citation type="submission" date="2022-11" db="EMBL/GenBank/DDBJ databases">
        <title>Centuries of genome instability and evolution in soft-shell clam transmissible cancer (bioRxiv).</title>
        <authorList>
            <person name="Hart S.F.M."/>
            <person name="Yonemitsu M.A."/>
            <person name="Giersch R.M."/>
            <person name="Beal B.F."/>
            <person name="Arriagada G."/>
            <person name="Davis B.W."/>
            <person name="Ostrander E.A."/>
            <person name="Goff S.P."/>
            <person name="Metzger M.J."/>
        </authorList>
    </citation>
    <scope>NUCLEOTIDE SEQUENCE</scope>
    <source>
        <strain evidence="16">MELC-2E11</strain>
        <tissue evidence="16">Siphon/mantle</tissue>
    </source>
</reference>
<dbReference type="Proteomes" id="UP001164746">
    <property type="component" value="Chromosome 11"/>
</dbReference>
<keyword evidence="9" id="KW-0547">Nucleotide-binding</keyword>
<evidence type="ECO:0000256" key="5">
    <source>
        <dbReference type="ARBA" id="ARBA00022490"/>
    </source>
</evidence>
<evidence type="ECO:0000313" key="16">
    <source>
        <dbReference type="EMBL" id="WAR20027.1"/>
    </source>
</evidence>
<feature type="compositionally biased region" description="Polar residues" evidence="14">
    <location>
        <begin position="521"/>
        <end position="536"/>
    </location>
</feature>
<protein>
    <recommendedName>
        <fullName evidence="4">non-specific serine/threonine protein kinase</fullName>
        <ecNumber evidence="4">2.7.11.1</ecNumber>
    </recommendedName>
</protein>
<dbReference type="SUPFAM" id="SSF50985">
    <property type="entry name" value="RCC1/BLIP-II"/>
    <property type="match status" value="1"/>
</dbReference>
<evidence type="ECO:0000256" key="14">
    <source>
        <dbReference type="SAM" id="MobiDB-lite"/>
    </source>
</evidence>